<organism evidence="1 2">
    <name type="scientific">Gossypium barbadense</name>
    <name type="common">Sea Island cotton</name>
    <name type="synonym">Hibiscus barbadensis</name>
    <dbReference type="NCBI Taxonomy" id="3634"/>
    <lineage>
        <taxon>Eukaryota</taxon>
        <taxon>Viridiplantae</taxon>
        <taxon>Streptophyta</taxon>
        <taxon>Embryophyta</taxon>
        <taxon>Tracheophyta</taxon>
        <taxon>Spermatophyta</taxon>
        <taxon>Magnoliopsida</taxon>
        <taxon>eudicotyledons</taxon>
        <taxon>Gunneridae</taxon>
        <taxon>Pentapetalae</taxon>
        <taxon>rosids</taxon>
        <taxon>malvids</taxon>
        <taxon>Malvales</taxon>
        <taxon>Malvaceae</taxon>
        <taxon>Malvoideae</taxon>
        <taxon>Gossypium</taxon>
    </lineage>
</organism>
<sequence length="236" mass="25819">MEVMDPGVCLDGLVDGFCISYLQFADDTIVCLEGDVLFAIGIDEAITTEVVDLWSCGINTFPLMYLGIPLGVNPHKVRVWGPAEAWGDNSNHWPPLAIGFVKFNMDGSSRGYPRKTGIGRVLGDKNGCVLALFLGSMGEGDAANAGLLAIKNGLEIFANYGWVGCKHLIIKSDPMLSISWCWNPGIRPWNIAKVFKHADSLVNAIGSISSTYVSIWSLMAGRWVRKIRCCDRVRCF</sequence>
<dbReference type="GO" id="GO:0003676">
    <property type="term" value="F:nucleic acid binding"/>
    <property type="evidence" value="ECO:0007669"/>
    <property type="project" value="InterPro"/>
</dbReference>
<dbReference type="CDD" id="cd06222">
    <property type="entry name" value="RNase_H_like"/>
    <property type="match status" value="1"/>
</dbReference>
<protein>
    <recommendedName>
        <fullName evidence="3">RNase H type-1 domain-containing protein</fullName>
    </recommendedName>
</protein>
<gene>
    <name evidence="1" type="ORF">GOBAR_AA35204</name>
</gene>
<evidence type="ECO:0000313" key="1">
    <source>
        <dbReference type="EMBL" id="PPR85484.1"/>
    </source>
</evidence>
<dbReference type="InterPro" id="IPR044730">
    <property type="entry name" value="RNase_H-like_dom_plant"/>
</dbReference>
<dbReference type="OrthoDB" id="996777at2759"/>
<dbReference type="SUPFAM" id="SSF53098">
    <property type="entry name" value="Ribonuclease H-like"/>
    <property type="match status" value="1"/>
</dbReference>
<accession>A0A2P5W312</accession>
<dbReference type="InterPro" id="IPR053151">
    <property type="entry name" value="RNase_H-like"/>
</dbReference>
<dbReference type="InterPro" id="IPR012337">
    <property type="entry name" value="RNaseH-like_sf"/>
</dbReference>
<name>A0A2P5W312_GOSBA</name>
<dbReference type="Proteomes" id="UP000239757">
    <property type="component" value="Unassembled WGS sequence"/>
</dbReference>
<evidence type="ECO:0000313" key="2">
    <source>
        <dbReference type="Proteomes" id="UP000239757"/>
    </source>
</evidence>
<dbReference type="Gene3D" id="3.30.420.10">
    <property type="entry name" value="Ribonuclease H-like superfamily/Ribonuclease H"/>
    <property type="match status" value="1"/>
</dbReference>
<dbReference type="PANTHER" id="PTHR47723:SF22">
    <property type="entry name" value="RNASE H TYPE-1 DOMAIN-CONTAINING PROTEIN"/>
    <property type="match status" value="1"/>
</dbReference>
<dbReference type="PANTHER" id="PTHR47723">
    <property type="entry name" value="OS05G0353850 PROTEIN"/>
    <property type="match status" value="1"/>
</dbReference>
<evidence type="ECO:0008006" key="3">
    <source>
        <dbReference type="Google" id="ProtNLM"/>
    </source>
</evidence>
<dbReference type="AlphaFoldDB" id="A0A2P5W312"/>
<proteinExistence type="predicted"/>
<dbReference type="InterPro" id="IPR036397">
    <property type="entry name" value="RNaseH_sf"/>
</dbReference>
<dbReference type="EMBL" id="KZ669384">
    <property type="protein sequence ID" value="PPR85484.1"/>
    <property type="molecule type" value="Genomic_DNA"/>
</dbReference>
<reference evidence="1 2" key="1">
    <citation type="submission" date="2015-01" db="EMBL/GenBank/DDBJ databases">
        <title>Genome of allotetraploid Gossypium barbadense reveals genomic plasticity and fiber elongation in cotton evolution.</title>
        <authorList>
            <person name="Chen X."/>
            <person name="Liu X."/>
            <person name="Zhao B."/>
            <person name="Zheng H."/>
            <person name="Hu Y."/>
            <person name="Lu G."/>
            <person name="Yang C."/>
            <person name="Chen J."/>
            <person name="Shan C."/>
            <person name="Zhang L."/>
            <person name="Zhou Y."/>
            <person name="Wang L."/>
            <person name="Guo W."/>
            <person name="Bai Y."/>
            <person name="Ruan J."/>
            <person name="Shangguan X."/>
            <person name="Mao Y."/>
            <person name="Jiang J."/>
            <person name="Zhu Y."/>
            <person name="Lei J."/>
            <person name="Kang H."/>
            <person name="Chen S."/>
            <person name="He X."/>
            <person name="Wang R."/>
            <person name="Wang Y."/>
            <person name="Chen J."/>
            <person name="Wang L."/>
            <person name="Yu S."/>
            <person name="Wang B."/>
            <person name="Wei J."/>
            <person name="Song S."/>
            <person name="Lu X."/>
            <person name="Gao Z."/>
            <person name="Gu W."/>
            <person name="Deng X."/>
            <person name="Ma D."/>
            <person name="Wang S."/>
            <person name="Liang W."/>
            <person name="Fang L."/>
            <person name="Cai C."/>
            <person name="Zhu X."/>
            <person name="Zhou B."/>
            <person name="Zhang Y."/>
            <person name="Chen Z."/>
            <person name="Xu S."/>
            <person name="Zhu R."/>
            <person name="Wang S."/>
            <person name="Zhang T."/>
            <person name="Zhao G."/>
        </authorList>
    </citation>
    <scope>NUCLEOTIDE SEQUENCE [LARGE SCALE GENOMIC DNA]</scope>
    <source>
        <strain evidence="2">cv. Xinhai21</strain>
        <tissue evidence="1">Leaf</tissue>
    </source>
</reference>